<dbReference type="PANTHER" id="PTHR46108">
    <property type="entry name" value="BLUE CHEESE"/>
    <property type="match status" value="1"/>
</dbReference>
<dbReference type="Proteomes" id="UP001209878">
    <property type="component" value="Unassembled WGS sequence"/>
</dbReference>
<proteinExistence type="predicted"/>
<accession>A0AAD9PC86</accession>
<keyword evidence="3" id="KW-1185">Reference proteome</keyword>
<dbReference type="EMBL" id="JAODUO010000040">
    <property type="protein sequence ID" value="KAK2192063.1"/>
    <property type="molecule type" value="Genomic_DNA"/>
</dbReference>
<reference evidence="2" key="1">
    <citation type="journal article" date="2023" name="Mol. Biol. Evol.">
        <title>Third-Generation Sequencing Reveals the Adaptive Role of the Epigenome in Three Deep-Sea Polychaetes.</title>
        <authorList>
            <person name="Perez M."/>
            <person name="Aroh O."/>
            <person name="Sun Y."/>
            <person name="Lan Y."/>
            <person name="Juniper S.K."/>
            <person name="Young C.R."/>
            <person name="Angers B."/>
            <person name="Qian P.Y."/>
        </authorList>
    </citation>
    <scope>NUCLEOTIDE SEQUENCE</scope>
    <source>
        <strain evidence="2">R07B-5</strain>
    </source>
</reference>
<dbReference type="PANTHER" id="PTHR46108:SF4">
    <property type="entry name" value="BLUE CHEESE"/>
    <property type="match status" value="1"/>
</dbReference>
<evidence type="ECO:0000313" key="2">
    <source>
        <dbReference type="EMBL" id="KAK2192063.1"/>
    </source>
</evidence>
<comment type="caution">
    <text evidence="2">The sequence shown here is derived from an EMBL/GenBank/DDBJ whole genome shotgun (WGS) entry which is preliminary data.</text>
</comment>
<keyword evidence="1" id="KW-0853">WD repeat</keyword>
<name>A0AAD9PC86_RIDPI</name>
<evidence type="ECO:0000313" key="3">
    <source>
        <dbReference type="Proteomes" id="UP001209878"/>
    </source>
</evidence>
<dbReference type="AlphaFoldDB" id="A0AAD9PC86"/>
<protein>
    <submittedName>
        <fullName evidence="2">Uncharacterized protein</fullName>
    </submittedName>
</protein>
<dbReference type="InterPro" id="IPR051944">
    <property type="entry name" value="BEACH_domain_protein"/>
</dbReference>
<evidence type="ECO:0000256" key="1">
    <source>
        <dbReference type="ARBA" id="ARBA00022574"/>
    </source>
</evidence>
<organism evidence="2 3">
    <name type="scientific">Ridgeia piscesae</name>
    <name type="common">Tubeworm</name>
    <dbReference type="NCBI Taxonomy" id="27915"/>
    <lineage>
        <taxon>Eukaryota</taxon>
        <taxon>Metazoa</taxon>
        <taxon>Spiralia</taxon>
        <taxon>Lophotrochozoa</taxon>
        <taxon>Annelida</taxon>
        <taxon>Polychaeta</taxon>
        <taxon>Sedentaria</taxon>
        <taxon>Canalipalpata</taxon>
        <taxon>Sabellida</taxon>
        <taxon>Siboglinidae</taxon>
        <taxon>Ridgeia</taxon>
    </lineage>
</organism>
<sequence>MSPRENATPIRILHNSAAHLSGSARSFGAILMGYLGVRTFCPKPVAKIILNVGGTSTLLGLIAMATDVEGLYAAVKALVCVVHSNKAALREMERTKGYQMLAMLFRKKKHLLNSHILHLTFSLVGTVDSSRETTVIPNKKAFEDLLCDLEVCSCV</sequence>
<gene>
    <name evidence="2" type="ORF">NP493_40g10006</name>
</gene>